<evidence type="ECO:0000313" key="5">
    <source>
        <dbReference type="EMBL" id="NJC25247.1"/>
    </source>
</evidence>
<sequence>MSIRNSVSLIGNLGKAPQVTVLDSGTKITEFSLATNEYFRDREGNRQTRTMWHTVKSFGKTAEILGEYLSSGSQVAIDGRLSYRKWIDRHDQVRITTEIIVEDFTFLSPKGQTNDAAATSAAEAAEVEITNDRMERGASSQIAAEPAPKMGKKPSRKSATTRKKSAGAKARASLTALIDDVDLPF</sequence>
<dbReference type="Gene3D" id="2.40.50.140">
    <property type="entry name" value="Nucleic acid-binding proteins"/>
    <property type="match status" value="1"/>
</dbReference>
<protein>
    <recommendedName>
        <fullName evidence="2 3">Single-stranded DNA-binding protein</fullName>
        <shortName evidence="2">SSB</shortName>
    </recommendedName>
</protein>
<name>A0ABX0X8W8_9BACT</name>
<comment type="caution">
    <text evidence="2">Lacks conserved residue(s) required for the propagation of feature annotation.</text>
</comment>
<dbReference type="HAMAP" id="MF_00984">
    <property type="entry name" value="SSB"/>
    <property type="match status" value="1"/>
</dbReference>
<organism evidence="5 6">
    <name type="scientific">Neolewinella antarctica</name>
    <dbReference type="NCBI Taxonomy" id="442734"/>
    <lineage>
        <taxon>Bacteria</taxon>
        <taxon>Pseudomonadati</taxon>
        <taxon>Bacteroidota</taxon>
        <taxon>Saprospiria</taxon>
        <taxon>Saprospirales</taxon>
        <taxon>Lewinellaceae</taxon>
        <taxon>Neolewinella</taxon>
    </lineage>
</organism>
<proteinExistence type="inferred from homology"/>
<dbReference type="EMBL" id="JAATJH010000001">
    <property type="protein sequence ID" value="NJC25247.1"/>
    <property type="molecule type" value="Genomic_DNA"/>
</dbReference>
<reference evidence="5 6" key="1">
    <citation type="submission" date="2020-03" db="EMBL/GenBank/DDBJ databases">
        <title>Genomic Encyclopedia of Type Strains, Phase IV (KMG-IV): sequencing the most valuable type-strain genomes for metagenomic binning, comparative biology and taxonomic classification.</title>
        <authorList>
            <person name="Goeker M."/>
        </authorList>
    </citation>
    <scope>NUCLEOTIDE SEQUENCE [LARGE SCALE GENOMIC DNA]</scope>
    <source>
        <strain evidence="5 6">DSM 105096</strain>
    </source>
</reference>
<keyword evidence="1 2" id="KW-0238">DNA-binding</keyword>
<evidence type="ECO:0000256" key="1">
    <source>
        <dbReference type="ARBA" id="ARBA00023125"/>
    </source>
</evidence>
<dbReference type="InterPro" id="IPR012340">
    <property type="entry name" value="NA-bd_OB-fold"/>
</dbReference>
<dbReference type="RefSeq" id="WP_168036009.1">
    <property type="nucleotide sequence ID" value="NZ_JAATJH010000001.1"/>
</dbReference>
<feature type="region of interest" description="Disordered" evidence="4">
    <location>
        <begin position="131"/>
        <end position="171"/>
    </location>
</feature>
<dbReference type="PROSITE" id="PS50935">
    <property type="entry name" value="SSB"/>
    <property type="match status" value="1"/>
</dbReference>
<evidence type="ECO:0000313" key="6">
    <source>
        <dbReference type="Proteomes" id="UP000770785"/>
    </source>
</evidence>
<dbReference type="SUPFAM" id="SSF50249">
    <property type="entry name" value="Nucleic acid-binding proteins"/>
    <property type="match status" value="1"/>
</dbReference>
<dbReference type="NCBIfam" id="TIGR00621">
    <property type="entry name" value="ssb"/>
    <property type="match status" value="1"/>
</dbReference>
<dbReference type="InterPro" id="IPR000424">
    <property type="entry name" value="Primosome_PriB/ssb"/>
</dbReference>
<accession>A0ABX0X8W8</accession>
<comment type="subunit">
    <text evidence="2">Homotetramer.</text>
</comment>
<keyword evidence="6" id="KW-1185">Reference proteome</keyword>
<gene>
    <name evidence="5" type="ORF">GGR27_000728</name>
</gene>
<dbReference type="PANTHER" id="PTHR10302:SF0">
    <property type="entry name" value="SINGLE-STRANDED DNA-BINDING PROTEIN, MITOCHONDRIAL"/>
    <property type="match status" value="1"/>
</dbReference>
<comment type="caution">
    <text evidence="5">The sequence shown here is derived from an EMBL/GenBank/DDBJ whole genome shotgun (WGS) entry which is preliminary data.</text>
</comment>
<evidence type="ECO:0000256" key="4">
    <source>
        <dbReference type="SAM" id="MobiDB-lite"/>
    </source>
</evidence>
<dbReference type="GO" id="GO:0003677">
    <property type="term" value="F:DNA binding"/>
    <property type="evidence" value="ECO:0007669"/>
    <property type="project" value="UniProtKB-KW"/>
</dbReference>
<dbReference type="InterPro" id="IPR011344">
    <property type="entry name" value="ssDNA-bd"/>
</dbReference>
<feature type="compositionally biased region" description="Basic residues" evidence="4">
    <location>
        <begin position="150"/>
        <end position="166"/>
    </location>
</feature>
<dbReference type="PANTHER" id="PTHR10302">
    <property type="entry name" value="SINGLE-STRANDED DNA-BINDING PROTEIN"/>
    <property type="match status" value="1"/>
</dbReference>
<dbReference type="Proteomes" id="UP000770785">
    <property type="component" value="Unassembled WGS sequence"/>
</dbReference>
<evidence type="ECO:0000256" key="2">
    <source>
        <dbReference type="HAMAP-Rule" id="MF_00984"/>
    </source>
</evidence>
<dbReference type="Pfam" id="PF00436">
    <property type="entry name" value="SSB"/>
    <property type="match status" value="1"/>
</dbReference>
<dbReference type="CDD" id="cd04496">
    <property type="entry name" value="SSB_OBF"/>
    <property type="match status" value="1"/>
</dbReference>
<evidence type="ECO:0000256" key="3">
    <source>
        <dbReference type="RuleBase" id="RU000524"/>
    </source>
</evidence>